<dbReference type="Pfam" id="PF05593">
    <property type="entry name" value="RHS_repeat"/>
    <property type="match status" value="1"/>
</dbReference>
<evidence type="ECO:0000313" key="2">
    <source>
        <dbReference type="Proteomes" id="UP000609530"/>
    </source>
</evidence>
<dbReference type="Proteomes" id="UP000609530">
    <property type="component" value="Unassembled WGS sequence"/>
</dbReference>
<dbReference type="RefSeq" id="WP_186676764.1">
    <property type="nucleotide sequence ID" value="NZ_JABWRZ020000001.1"/>
</dbReference>
<comment type="caution">
    <text evidence="1">The sequence shown here is derived from an EMBL/GenBank/DDBJ whole genome shotgun (WGS) entry which is preliminary data.</text>
</comment>
<name>A0ABS6QC07_9PSED</name>
<protein>
    <recommendedName>
        <fullName evidence="3">RHS repeat-associated core domain-containing protein</fullName>
    </recommendedName>
</protein>
<dbReference type="EMBL" id="JABWRZ020000001">
    <property type="protein sequence ID" value="MBV4491699.1"/>
    <property type="molecule type" value="Genomic_DNA"/>
</dbReference>
<keyword evidence="2" id="KW-1185">Reference proteome</keyword>
<evidence type="ECO:0008006" key="3">
    <source>
        <dbReference type="Google" id="ProtNLM"/>
    </source>
</evidence>
<dbReference type="Gene3D" id="2.180.10.10">
    <property type="entry name" value="RHS repeat-associated core"/>
    <property type="match status" value="1"/>
</dbReference>
<organism evidence="1 2">
    <name type="scientific">Pseudomonas oryzicola</name>
    <dbReference type="NCBI Taxonomy" id="485876"/>
    <lineage>
        <taxon>Bacteria</taxon>
        <taxon>Pseudomonadati</taxon>
        <taxon>Pseudomonadota</taxon>
        <taxon>Gammaproteobacteria</taxon>
        <taxon>Pseudomonadales</taxon>
        <taxon>Pseudomonadaceae</taxon>
        <taxon>Pseudomonas</taxon>
    </lineage>
</organism>
<dbReference type="InterPro" id="IPR050708">
    <property type="entry name" value="T6SS_VgrG/RHS"/>
</dbReference>
<dbReference type="InterPro" id="IPR031325">
    <property type="entry name" value="RHS_repeat"/>
</dbReference>
<dbReference type="NCBIfam" id="TIGR03696">
    <property type="entry name" value="Rhs_assc_core"/>
    <property type="match status" value="1"/>
</dbReference>
<reference evidence="1 2" key="1">
    <citation type="journal article" date="2020" name="Microorganisms">
        <title>Reliable Identification of Environmental Pseudomonas Isolates Using the rpoD Gene.</title>
        <authorList>
            <consortium name="The Broad Institute Genome Sequencing Platform"/>
            <person name="Girard L."/>
            <person name="Lood C."/>
            <person name="Rokni-Zadeh H."/>
            <person name="van Noort V."/>
            <person name="Lavigne R."/>
            <person name="De Mot R."/>
        </authorList>
    </citation>
    <scope>NUCLEOTIDE SEQUENCE [LARGE SCALE GENOMIC DNA]</scope>
    <source>
        <strain evidence="1 2">RD9SR1</strain>
    </source>
</reference>
<gene>
    <name evidence="1" type="ORF">HU760_013970</name>
</gene>
<dbReference type="InterPro" id="IPR022385">
    <property type="entry name" value="Rhs_assc_core"/>
</dbReference>
<evidence type="ECO:0000313" key="1">
    <source>
        <dbReference type="EMBL" id="MBV4491699.1"/>
    </source>
</evidence>
<sequence length="1864" mass="206560">MPQNSASVSALPTPYPMQHEGLYLNLPSLNCISVDPATGSGHFKLLLARLGDEEHGAAFELAISSACCKPCISLLPVGTWSQSFKMLSEWDGRQADWDYTLKITSLPHSDGRSINATLNNHGRDEGPGFVLDAETFVQKRLAFVNSQEAGDRRLSEAELDALSDAQLQARQEQFSYFKEIDDCQISLIAKSGIAQIFDCVGTGKAGSNSNILLTHFVPAVGRTLTFTWDRSVTPPRLTAIDDDIGRLVSVTWTSDHRFCIKIYPDSAEQKKYDCSIEDKAWAIEVRGADPLAEKQVYRIDTSQGRINGVELKTHYRVDEKQETVRVDSEALTYKDGKITCRSLSLASGLVKECCEYAYEENKTTQVFKRDLQTLTTHVQEFEDGRLVASTVTSGGVTTVSRQAVTVDEVKGTVTLTTTHAVGEQDASKSSATFDAMGNLVQLSEGNQITEWSYYNNYKHYEVEEWRTVKHEPGFSALLYKALCGVMFSDVLPLRLGSESGLTSSIWTLSSVRASASACDYAKQAFNLPVDLKYPGDFYGFSTHVESEKISRIADGQTHVEQVTYFGYRSLDCAPRKGLSRTHVIVPKVKLTVLDPDLETIDLVEIQQKIAEAAAQDWLNSLDKQIAKAHGDDEKKAYQAMKANLKESLKAQSKLNATGFKLKSLKASRIQVEELEYQTDPARPGYGQVNSQTLCLLDQDGKEVSDSKTVTSLQYSADATDNRKASVTTTLKCQDVELTTRQTRAGFAGLVLETVDSKGIENTWTIAKNGLVKDEQISHRTKTMEKVIYSTTLLDRGLFRYQAIDSQSGAGERVVVDGLGREHSTEVSWDGKNWLLWTEFGRDEQGRRNSIIEYDYNATDDCQFVHSTSWHYNEATGSCTITRILEGADGVEIDRSVDIVSSDENGITCTNGLWRQHRHYDPKSRSLTLTQGNTNGEGAQLKQQILFAADGLPRSSTTTSVTGKTQDKIQGMTFGFNSNGLLSNLKMDSGQQYSYEYDRFGRPTMQDNNGIVIRNQYSPNSLSSAATATSIEGGDDHTEATMLGKQTIDGLGRVKTRTVNDTATRFRYEGAESWGATNEADGPGVLDGYSSSWDENTLTYTETCPLKVTRWDTGEWATTSTRYTRRGRLLTITDLLGYITTYSYDVHGRVAKLSNACCETSFSYTANGLLSQEVVNDLTSDCRVTVTYRYDVMGNELSRTFESPGMATHTLSRELLADGRLKASVLTVNGVKHSSNTYVYDVQGRMTDSVAHNSHNILLPLNTKYHYDYDVLGNIETVEITRTPHRALSLIKLLHRSGARPPFDSIQRRYAIPSTELMKRKHETPLNELIKREYATGKPGLLSKHNDHSIKGDNQGRWSEVDSSLNIYAPNGQLQIHSGTSANSPLYCYEYNNIGRLCMLTRSDKDSCRGYQYHYRDGKIYARTQRTIKLVECQQVEQRVLALLNDSPSCLLQVSREDGGNTANSFELRDAAGTVFATVSNQGTIKYHYYTPYGDKLSDDTTSHLLGFKGEAVLPDGTYYLGSRRVYDPRFMCFQVPDSWSPFDAGGPASYAYCGGDPVNYHDPSGHQMVAHYQRQEALPAMYTKEFRIGMAVAGVVMAPLTGGASLQMTIAITGLAAVSAGFEIASIMTEESDPQLSKVMGFMGFAFGMSSLAAGFAGIQKGAASAITSRSARLPFKGKRGAMAMGGAIEDINPLDKEIHYIVDTHKGGKRISITGHGVYDDFLDTWLMAGENTNYTPSKLLSSMKSNGIDPQNFDHVRLLMCSSADATSKNESFAATFARLAKKNVKAYHGKVHVSWSSEAVTELFQNPPLGVKPLDWITKQRTAIISSGNFRQVVRYKHIRLWKNFLRRHPNPNYKPEVFSP</sequence>
<dbReference type="PANTHER" id="PTHR32305:SF15">
    <property type="entry name" value="PROTEIN RHSA-RELATED"/>
    <property type="match status" value="1"/>
</dbReference>
<dbReference type="PANTHER" id="PTHR32305">
    <property type="match status" value="1"/>
</dbReference>
<accession>A0ABS6QC07</accession>
<proteinExistence type="predicted"/>